<feature type="transmembrane region" description="Helical" evidence="8">
    <location>
        <begin position="408"/>
        <end position="425"/>
    </location>
</feature>
<keyword evidence="4 8" id="KW-0812">Transmembrane</keyword>
<evidence type="ECO:0000256" key="6">
    <source>
        <dbReference type="ARBA" id="ARBA00023136"/>
    </source>
</evidence>
<reference evidence="9 10" key="1">
    <citation type="submission" date="2019-06" db="EMBL/GenBank/DDBJ databases">
        <title>Sequencing the genomes of 1000 actinobacteria strains.</title>
        <authorList>
            <person name="Klenk H.-P."/>
        </authorList>
    </citation>
    <scope>NUCLEOTIDE SEQUENCE [LARGE SCALE GENOMIC DNA]</scope>
    <source>
        <strain evidence="9 10">DSM 8251</strain>
    </source>
</reference>
<evidence type="ECO:0000256" key="8">
    <source>
        <dbReference type="SAM" id="Phobius"/>
    </source>
</evidence>
<comment type="caution">
    <text evidence="9">The sequence shown here is derived from an EMBL/GenBank/DDBJ whole genome shotgun (WGS) entry which is preliminary data.</text>
</comment>
<dbReference type="GO" id="GO:0016020">
    <property type="term" value="C:membrane"/>
    <property type="evidence" value="ECO:0007669"/>
    <property type="project" value="UniProtKB-SubCell"/>
</dbReference>
<keyword evidence="5 8" id="KW-1133">Transmembrane helix</keyword>
<feature type="transmembrane region" description="Helical" evidence="8">
    <location>
        <begin position="431"/>
        <end position="458"/>
    </location>
</feature>
<evidence type="ECO:0000313" key="9">
    <source>
        <dbReference type="EMBL" id="TQL63351.1"/>
    </source>
</evidence>
<keyword evidence="3 9" id="KW-0808">Transferase</keyword>
<evidence type="ECO:0000256" key="1">
    <source>
        <dbReference type="ARBA" id="ARBA00004141"/>
    </source>
</evidence>
<feature type="transmembrane region" description="Helical" evidence="8">
    <location>
        <begin position="195"/>
        <end position="216"/>
    </location>
</feature>
<gene>
    <name evidence="9" type="ORF">FB460_1157</name>
</gene>
<protein>
    <submittedName>
        <fullName evidence="9">Alpha-1,6-mannosyltransferase/alpha-1, 6-mannosyltransferase</fullName>
    </submittedName>
</protein>
<comment type="similarity">
    <text evidence="7">Belongs to the MptA/B family.</text>
</comment>
<evidence type="ECO:0000256" key="3">
    <source>
        <dbReference type="ARBA" id="ARBA00022679"/>
    </source>
</evidence>
<dbReference type="EMBL" id="VFOR01000001">
    <property type="protein sequence ID" value="TQL63351.1"/>
    <property type="molecule type" value="Genomic_DNA"/>
</dbReference>
<accession>A0A542ZSN5</accession>
<feature type="transmembrane region" description="Helical" evidence="8">
    <location>
        <begin position="470"/>
        <end position="486"/>
    </location>
</feature>
<keyword evidence="10" id="KW-1185">Reference proteome</keyword>
<feature type="transmembrane region" description="Helical" evidence="8">
    <location>
        <begin position="381"/>
        <end position="401"/>
    </location>
</feature>
<evidence type="ECO:0000313" key="10">
    <source>
        <dbReference type="Proteomes" id="UP000316196"/>
    </source>
</evidence>
<dbReference type="GO" id="GO:0016757">
    <property type="term" value="F:glycosyltransferase activity"/>
    <property type="evidence" value="ECO:0007669"/>
    <property type="project" value="UniProtKB-KW"/>
</dbReference>
<feature type="transmembrane region" description="Helical" evidence="8">
    <location>
        <begin position="266"/>
        <end position="295"/>
    </location>
</feature>
<feature type="transmembrane region" description="Helical" evidence="8">
    <location>
        <begin position="69"/>
        <end position="91"/>
    </location>
</feature>
<proteinExistence type="inferred from homology"/>
<evidence type="ECO:0000256" key="2">
    <source>
        <dbReference type="ARBA" id="ARBA00022676"/>
    </source>
</evidence>
<organism evidence="9 10">
    <name type="scientific">Propioniferax innocua</name>
    <dbReference type="NCBI Taxonomy" id="1753"/>
    <lineage>
        <taxon>Bacteria</taxon>
        <taxon>Bacillati</taxon>
        <taxon>Actinomycetota</taxon>
        <taxon>Actinomycetes</taxon>
        <taxon>Propionibacteriales</taxon>
        <taxon>Propionibacteriaceae</taxon>
        <taxon>Propioniferax</taxon>
    </lineage>
</organism>
<keyword evidence="2 9" id="KW-0328">Glycosyltransferase</keyword>
<keyword evidence="6 8" id="KW-0472">Membrane</keyword>
<dbReference type="InterPro" id="IPR049829">
    <property type="entry name" value="MptA/B-like"/>
</dbReference>
<evidence type="ECO:0000256" key="5">
    <source>
        <dbReference type="ARBA" id="ARBA00022989"/>
    </source>
</evidence>
<dbReference type="Proteomes" id="UP000316196">
    <property type="component" value="Unassembled WGS sequence"/>
</dbReference>
<dbReference type="NCBIfam" id="NF038066">
    <property type="entry name" value="MptB"/>
    <property type="match status" value="1"/>
</dbReference>
<sequence length="509" mass="55452">MGEELEQTWGTRLQRTRADITAALVNAFAQPAVRRGMVGSALIAVGSITPAFLPENSPWWEILGGVQQFWLAKVLGTLAALAGVALIMQAWMQLRPRRGAPMIGFRAVLVLWSFPMLLAPPVFSHDAYAYAAEGEMIHQGINPYEMPVAMMPGRWADQVVETWRFTRAPYGPLALQLNHLVVNLFGHSPYWSASVGMRLLAITGVVAVAVTVPSLARRLRVDPRLALWFGIVNPLTITHLIGGAHNDAIMIGFVALALFVASRGRFLAGCALVAAGAAVKIPAILAIVPVALLALPVLTPAASAWRRFWQGVWRVFLGTVLASIMFVFIDLGCGLGWGWIEALNVPGMVFTMAPSTMIGDALRQAMYLLGYVEGAQGVTRVVRMIGIAIGALVIVALYIRYTPRRPMHFLPVAFLALALGSPALHPWYFSWVLVFLAFVHPSVFVTRVTAWASILLLAYSSINFAIRNESFALAGAGLLAFAWVLWGQDRRQFRREASEEMAEGTADVA</sequence>
<feature type="transmembrane region" description="Helical" evidence="8">
    <location>
        <begin position="103"/>
        <end position="123"/>
    </location>
</feature>
<dbReference type="AlphaFoldDB" id="A0A542ZSN5"/>
<evidence type="ECO:0000256" key="4">
    <source>
        <dbReference type="ARBA" id="ARBA00022692"/>
    </source>
</evidence>
<dbReference type="RefSeq" id="WP_170209957.1">
    <property type="nucleotide sequence ID" value="NZ_BAAAMD010000002.1"/>
</dbReference>
<dbReference type="Pfam" id="PF26314">
    <property type="entry name" value="MptA_B_family"/>
    <property type="match status" value="1"/>
</dbReference>
<comment type="subcellular location">
    <subcellularLocation>
        <location evidence="1">Membrane</location>
        <topology evidence="1">Multi-pass membrane protein</topology>
    </subcellularLocation>
</comment>
<evidence type="ECO:0000256" key="7">
    <source>
        <dbReference type="ARBA" id="ARBA00043987"/>
    </source>
</evidence>
<name>A0A542ZSN5_9ACTN</name>
<feature type="transmembrane region" description="Helical" evidence="8">
    <location>
        <begin position="315"/>
        <end position="340"/>
    </location>
</feature>
<feature type="transmembrane region" description="Helical" evidence="8">
    <location>
        <begin position="237"/>
        <end position="260"/>
    </location>
</feature>